<dbReference type="Proteomes" id="UP001283361">
    <property type="component" value="Unassembled WGS sequence"/>
</dbReference>
<organism evidence="1 2">
    <name type="scientific">Elysia crispata</name>
    <name type="common">lettuce slug</name>
    <dbReference type="NCBI Taxonomy" id="231223"/>
    <lineage>
        <taxon>Eukaryota</taxon>
        <taxon>Metazoa</taxon>
        <taxon>Spiralia</taxon>
        <taxon>Lophotrochozoa</taxon>
        <taxon>Mollusca</taxon>
        <taxon>Gastropoda</taxon>
        <taxon>Heterobranchia</taxon>
        <taxon>Euthyneura</taxon>
        <taxon>Panpulmonata</taxon>
        <taxon>Sacoglossa</taxon>
        <taxon>Placobranchoidea</taxon>
        <taxon>Plakobranchidae</taxon>
        <taxon>Elysia</taxon>
    </lineage>
</organism>
<gene>
    <name evidence="1" type="ORF">RRG08_060442</name>
</gene>
<name>A0AAE1AL01_9GAST</name>
<sequence length="116" mass="12850">MGGCGVKTPAQMSRYGRVDPGHVSGRVKALNLLDLICRKSFVGLAGEVSFVFLMQEGLGGAWRTYVTGTSSHGITTLRLRHLEMAGVHDKPTVGEVEKYWDKRNWKLRRSKVDGCE</sequence>
<comment type="caution">
    <text evidence="1">The sequence shown here is derived from an EMBL/GenBank/DDBJ whole genome shotgun (WGS) entry which is preliminary data.</text>
</comment>
<evidence type="ECO:0000313" key="1">
    <source>
        <dbReference type="EMBL" id="KAK3789889.1"/>
    </source>
</evidence>
<reference evidence="1" key="1">
    <citation type="journal article" date="2023" name="G3 (Bethesda)">
        <title>A reference genome for the long-term kleptoplast-retaining sea slug Elysia crispata morphotype clarki.</title>
        <authorList>
            <person name="Eastman K.E."/>
            <person name="Pendleton A.L."/>
            <person name="Shaikh M.A."/>
            <person name="Suttiyut T."/>
            <person name="Ogas R."/>
            <person name="Tomko P."/>
            <person name="Gavelis G."/>
            <person name="Widhalm J.R."/>
            <person name="Wisecaver J.H."/>
        </authorList>
    </citation>
    <scope>NUCLEOTIDE SEQUENCE</scope>
    <source>
        <strain evidence="1">ECLA1</strain>
    </source>
</reference>
<accession>A0AAE1AL01</accession>
<dbReference type="EMBL" id="JAWDGP010001626">
    <property type="protein sequence ID" value="KAK3789889.1"/>
    <property type="molecule type" value="Genomic_DNA"/>
</dbReference>
<keyword evidence="2" id="KW-1185">Reference proteome</keyword>
<evidence type="ECO:0000313" key="2">
    <source>
        <dbReference type="Proteomes" id="UP001283361"/>
    </source>
</evidence>
<dbReference type="AlphaFoldDB" id="A0AAE1AL01"/>
<proteinExistence type="predicted"/>
<protein>
    <submittedName>
        <fullName evidence="1">Uncharacterized protein</fullName>
    </submittedName>
</protein>